<dbReference type="AlphaFoldDB" id="A0A9K3D7H7"/>
<keyword evidence="1" id="KW-0812">Transmembrane</keyword>
<organism evidence="2 3">
    <name type="scientific">Kipferlia bialata</name>
    <dbReference type="NCBI Taxonomy" id="797122"/>
    <lineage>
        <taxon>Eukaryota</taxon>
        <taxon>Metamonada</taxon>
        <taxon>Carpediemonas-like organisms</taxon>
        <taxon>Kipferlia</taxon>
    </lineage>
</organism>
<keyword evidence="1" id="KW-1133">Transmembrane helix</keyword>
<accession>A0A9K3D7H7</accession>
<keyword evidence="3" id="KW-1185">Reference proteome</keyword>
<feature type="non-terminal residue" evidence="2">
    <location>
        <position position="55"/>
    </location>
</feature>
<keyword evidence="1" id="KW-0472">Membrane</keyword>
<sequence>VLTEEPSTDMVNPDMWGQIMCGVVFMIVLIWALWANLSLSVPDRMAAPTEMEHEE</sequence>
<dbReference type="EMBL" id="BDIP01005274">
    <property type="protein sequence ID" value="GIQ89647.1"/>
    <property type="molecule type" value="Genomic_DNA"/>
</dbReference>
<evidence type="ECO:0000313" key="2">
    <source>
        <dbReference type="EMBL" id="GIQ89647.1"/>
    </source>
</evidence>
<evidence type="ECO:0000313" key="3">
    <source>
        <dbReference type="Proteomes" id="UP000265618"/>
    </source>
</evidence>
<gene>
    <name evidence="2" type="ORF">KIPB_012174</name>
</gene>
<feature type="transmembrane region" description="Helical" evidence="1">
    <location>
        <begin position="15"/>
        <end position="35"/>
    </location>
</feature>
<dbReference type="Proteomes" id="UP000265618">
    <property type="component" value="Unassembled WGS sequence"/>
</dbReference>
<protein>
    <submittedName>
        <fullName evidence="2">Uncharacterized protein</fullName>
    </submittedName>
</protein>
<evidence type="ECO:0000256" key="1">
    <source>
        <dbReference type="SAM" id="Phobius"/>
    </source>
</evidence>
<comment type="caution">
    <text evidence="2">The sequence shown here is derived from an EMBL/GenBank/DDBJ whole genome shotgun (WGS) entry which is preliminary data.</text>
</comment>
<name>A0A9K3D7H7_9EUKA</name>
<reference evidence="2 3" key="1">
    <citation type="journal article" date="2018" name="PLoS ONE">
        <title>The draft genome of Kipferlia bialata reveals reductive genome evolution in fornicate parasites.</title>
        <authorList>
            <person name="Tanifuji G."/>
            <person name="Takabayashi S."/>
            <person name="Kume K."/>
            <person name="Takagi M."/>
            <person name="Nakayama T."/>
            <person name="Kamikawa R."/>
            <person name="Inagaki Y."/>
            <person name="Hashimoto T."/>
        </authorList>
    </citation>
    <scope>NUCLEOTIDE SEQUENCE [LARGE SCALE GENOMIC DNA]</scope>
    <source>
        <strain evidence="2">NY0173</strain>
    </source>
</reference>
<proteinExistence type="predicted"/>